<evidence type="ECO:0000313" key="7">
    <source>
        <dbReference type="Proteomes" id="UP001168877"/>
    </source>
</evidence>
<protein>
    <recommendedName>
        <fullName evidence="5">Ubiquitin-like protease family profile domain-containing protein</fullName>
    </recommendedName>
</protein>
<accession>A0AA39VCB3</accession>
<keyword evidence="2" id="KW-0645">Protease</keyword>
<sequence length="708" mass="81005">MCGKLLTSNYDAKKFVKDLGLHYVKIDACKNDCIIYYKEYAEVSKCPICELPRWMQKGKDGNRKSKKVPWKVLRYFPITSRLQRLFMSSKTATNMRWHFENRIKDGMLRHHADCDSWKNFDEIHKSFASDPRNVRLGLATDGFNPFGNMNLAHSTWPVLLFPYNLPPWMCMKEPYTFISLIIPGPKCPGNDIDVYLRPLIDELYELWENGVNTYDVSTGQNFQMKAAVIWTINDFPAYSNLSGWSTKGKLTCPCCAKEIAHRRLVNGSKTCYMDHHRFLHEDHKWRKQRRQFDGKKENKVAPKRPSGDDVFNELESLTPITFGKSAKRKKIVGFGKSHNWSKQTFVDPKTAPADPTDTETPIVSLTHTEIAPAIPAHTGRPPEAPADPTQNETAATSPAHTETAPTRTKMDDIHTPLTPSHDVHTPPPPSKRTQHEPDVSESGLPDESTSNRGNPRAGLPPSDPTEIGRERWVSKWLTSPYIDPCRPMKMMEVNRKYNAFVNDPNLLFRYIGIDVSVSQSFFRELKDPEEWLGIEHVDAYLNLLCKRKNDPMEKKQFKRKVAVVDCAFFVIVPCFVGGGHWVFSVVHLGNWDITIYDSNAHLLPNNPKHRQEQVLPLRRLFPLICKKSGYFDDSKRKKQGLTCMKAVRLAHYQFPCQADGSSCGAFMLKGIEYVMMGKELSFNFVQKDIPAFRKQAARDIFANSIESE</sequence>
<dbReference type="GO" id="GO:0008234">
    <property type="term" value="F:cysteine-type peptidase activity"/>
    <property type="evidence" value="ECO:0007669"/>
    <property type="project" value="InterPro"/>
</dbReference>
<proteinExistence type="inferred from homology"/>
<dbReference type="GO" id="GO:0006508">
    <property type="term" value="P:proteolysis"/>
    <property type="evidence" value="ECO:0007669"/>
    <property type="project" value="UniProtKB-KW"/>
</dbReference>
<feature type="domain" description="Ubiquitin-like protease family profile" evidence="5">
    <location>
        <begin position="515"/>
        <end position="674"/>
    </location>
</feature>
<keyword evidence="7" id="KW-1185">Reference proteome</keyword>
<dbReference type="Pfam" id="PF02902">
    <property type="entry name" value="Peptidase_C48"/>
    <property type="match status" value="1"/>
</dbReference>
<evidence type="ECO:0000256" key="1">
    <source>
        <dbReference type="ARBA" id="ARBA00005234"/>
    </source>
</evidence>
<keyword evidence="3" id="KW-0378">Hydrolase</keyword>
<dbReference type="InterPro" id="IPR004242">
    <property type="entry name" value="Transposase_21"/>
</dbReference>
<dbReference type="PROSITE" id="PS50600">
    <property type="entry name" value="ULP_PROTEASE"/>
    <property type="match status" value="1"/>
</dbReference>
<dbReference type="PANTHER" id="PTHR10775:SF182">
    <property type="entry name" value="TRANSPOSON, EN_SPM-LIKE, TRANSPOSASE-ASSOCIATED DOMAIN PROTEIN-RELATED"/>
    <property type="match status" value="1"/>
</dbReference>
<dbReference type="AlphaFoldDB" id="A0AA39VCB3"/>
<organism evidence="6 7">
    <name type="scientific">Acer saccharum</name>
    <name type="common">Sugar maple</name>
    <dbReference type="NCBI Taxonomy" id="4024"/>
    <lineage>
        <taxon>Eukaryota</taxon>
        <taxon>Viridiplantae</taxon>
        <taxon>Streptophyta</taxon>
        <taxon>Embryophyta</taxon>
        <taxon>Tracheophyta</taxon>
        <taxon>Spermatophyta</taxon>
        <taxon>Magnoliopsida</taxon>
        <taxon>eudicotyledons</taxon>
        <taxon>Gunneridae</taxon>
        <taxon>Pentapetalae</taxon>
        <taxon>rosids</taxon>
        <taxon>malvids</taxon>
        <taxon>Sapindales</taxon>
        <taxon>Sapindaceae</taxon>
        <taxon>Hippocastanoideae</taxon>
        <taxon>Acereae</taxon>
        <taxon>Acer</taxon>
    </lineage>
</organism>
<dbReference type="InterPro" id="IPR038765">
    <property type="entry name" value="Papain-like_cys_pep_sf"/>
</dbReference>
<gene>
    <name evidence="6" type="ORF">LWI29_032413</name>
</gene>
<evidence type="ECO:0000256" key="4">
    <source>
        <dbReference type="SAM" id="MobiDB-lite"/>
    </source>
</evidence>
<evidence type="ECO:0000256" key="2">
    <source>
        <dbReference type="ARBA" id="ARBA00022670"/>
    </source>
</evidence>
<feature type="region of interest" description="Disordered" evidence="4">
    <location>
        <begin position="289"/>
        <end position="308"/>
    </location>
</feature>
<feature type="compositionally biased region" description="Polar residues" evidence="4">
    <location>
        <begin position="388"/>
        <end position="406"/>
    </location>
</feature>
<dbReference type="Proteomes" id="UP001168877">
    <property type="component" value="Unassembled WGS sequence"/>
</dbReference>
<feature type="compositionally biased region" description="Low complexity" evidence="4">
    <location>
        <begin position="347"/>
        <end position="360"/>
    </location>
</feature>
<dbReference type="Pfam" id="PF02992">
    <property type="entry name" value="Transposase_21"/>
    <property type="match status" value="1"/>
</dbReference>
<dbReference type="InterPro" id="IPR003653">
    <property type="entry name" value="Peptidase_C48_C"/>
</dbReference>
<reference evidence="6" key="2">
    <citation type="submission" date="2023-06" db="EMBL/GenBank/DDBJ databases">
        <authorList>
            <person name="Swenson N.G."/>
            <person name="Wegrzyn J.L."/>
            <person name="Mcevoy S.L."/>
        </authorList>
    </citation>
    <scope>NUCLEOTIDE SEQUENCE</scope>
    <source>
        <strain evidence="6">NS2018</strain>
        <tissue evidence="6">Leaf</tissue>
    </source>
</reference>
<feature type="compositionally biased region" description="Basic and acidic residues" evidence="4">
    <location>
        <begin position="289"/>
        <end position="300"/>
    </location>
</feature>
<dbReference type="EMBL" id="JAUESC010000388">
    <property type="protein sequence ID" value="KAK0572503.1"/>
    <property type="molecule type" value="Genomic_DNA"/>
</dbReference>
<evidence type="ECO:0000256" key="3">
    <source>
        <dbReference type="ARBA" id="ARBA00022801"/>
    </source>
</evidence>
<dbReference type="PANTHER" id="PTHR10775">
    <property type="entry name" value="OS08G0208400 PROTEIN"/>
    <property type="match status" value="1"/>
</dbReference>
<evidence type="ECO:0000313" key="6">
    <source>
        <dbReference type="EMBL" id="KAK0572503.1"/>
    </source>
</evidence>
<comment type="caution">
    <text evidence="6">The sequence shown here is derived from an EMBL/GenBank/DDBJ whole genome shotgun (WGS) entry which is preliminary data.</text>
</comment>
<reference evidence="6" key="1">
    <citation type="journal article" date="2022" name="Plant J.">
        <title>Strategies of tolerance reflected in two North American maple genomes.</title>
        <authorList>
            <person name="McEvoy S.L."/>
            <person name="Sezen U.U."/>
            <person name="Trouern-Trend A."/>
            <person name="McMahon S.M."/>
            <person name="Schaberg P.G."/>
            <person name="Yang J."/>
            <person name="Wegrzyn J.L."/>
            <person name="Swenson N.G."/>
        </authorList>
    </citation>
    <scope>NUCLEOTIDE SEQUENCE</scope>
    <source>
        <strain evidence="6">NS2018</strain>
    </source>
</reference>
<feature type="region of interest" description="Disordered" evidence="4">
    <location>
        <begin position="374"/>
        <end position="467"/>
    </location>
</feature>
<evidence type="ECO:0000259" key="5">
    <source>
        <dbReference type="PROSITE" id="PS50600"/>
    </source>
</evidence>
<dbReference type="Gene3D" id="3.40.395.10">
    <property type="entry name" value="Adenoviral Proteinase, Chain A"/>
    <property type="match status" value="1"/>
</dbReference>
<comment type="similarity">
    <text evidence="1">Belongs to the peptidase C48 family.</text>
</comment>
<name>A0AA39VCB3_ACESA</name>
<feature type="region of interest" description="Disordered" evidence="4">
    <location>
        <begin position="341"/>
        <end position="360"/>
    </location>
</feature>
<dbReference type="SUPFAM" id="SSF54001">
    <property type="entry name" value="Cysteine proteinases"/>
    <property type="match status" value="1"/>
</dbReference>